<evidence type="ECO:0000256" key="21">
    <source>
        <dbReference type="PIRSR" id="PIRSR602401-1"/>
    </source>
</evidence>
<dbReference type="GO" id="GO:0008289">
    <property type="term" value="F:lipid binding"/>
    <property type="evidence" value="ECO:0007669"/>
    <property type="project" value="UniProtKB-KW"/>
</dbReference>
<evidence type="ECO:0000256" key="16">
    <source>
        <dbReference type="ARBA" id="ARBA00044217"/>
    </source>
</evidence>
<dbReference type="GO" id="GO:0004509">
    <property type="term" value="F:steroid 21-monooxygenase activity"/>
    <property type="evidence" value="ECO:0007669"/>
    <property type="project" value="UniProtKB-EC"/>
</dbReference>
<evidence type="ECO:0000256" key="9">
    <source>
        <dbReference type="ARBA" id="ARBA00023002"/>
    </source>
</evidence>
<keyword evidence="7" id="KW-0256">Endoplasmic reticulum</keyword>
<evidence type="ECO:0000256" key="18">
    <source>
        <dbReference type="ARBA" id="ARBA00044282"/>
    </source>
</evidence>
<dbReference type="CTD" id="20245194"/>
<dbReference type="HOGENOM" id="CLU_001570_22_0_1"/>
<dbReference type="GO" id="GO:0005789">
    <property type="term" value="C:endoplasmic reticulum membrane"/>
    <property type="evidence" value="ECO:0007669"/>
    <property type="project" value="UniProtKB-SubCell"/>
</dbReference>
<dbReference type="Proteomes" id="UP000030746">
    <property type="component" value="Unassembled WGS sequence"/>
</dbReference>
<sequence length="502" mass="57584">MLETLTNNIPLTITSQALIVGLTIGMISYRFIGKKYKLPPGPWGPPFFGNLWSFRSESLFRLLCKWKVKYGPIITVHFGPVKCVTLNSTEVVREALIKKDIDFAGRLKTHTFERLTNGYKDIVFGDFGTEWKVLRKVALQGMRQFASGEKLGEKLHESGSKVFKLMREKEGEVLDIEKHITLFIVNFIYGLCFHKSFEIDDKEFLYILQLFTKISAEFGNGLWEDIIPLLRYYPTKKYIRIMDAFDYLNDLLIKEHENHKKSFSTDDMKDLTDYLINARNEAIAEDPAVEQMITDQHIVETLKDIFTAGVDTTRQTLTWTIYLLVQHPEIQKKAQEEIDQVLDAGQQPSISDKERLPYTEAVLHESMRFMPVVPLGVPHSTLCDTTLGEYDIPKGTMVMVNHYALHMDKDVWGDPEVFRPERLLDEDGSLAPKPMSWLPFSCGRRNCLGETIARPEMLLVLAMLLRNFSFSCAEGKIMNMTPLESTISLPPPQNDLIAEVRK</sequence>
<dbReference type="RefSeq" id="XP_009064637.1">
    <property type="nucleotide sequence ID" value="XM_009066389.1"/>
</dbReference>
<evidence type="ECO:0000256" key="20">
    <source>
        <dbReference type="ARBA" id="ARBA00044342"/>
    </source>
</evidence>
<dbReference type="STRING" id="225164.V3ZUN8"/>
<proteinExistence type="inferred from homology"/>
<dbReference type="GO" id="GO:0004508">
    <property type="term" value="F:steroid 17-alpha-monooxygenase activity"/>
    <property type="evidence" value="ECO:0007669"/>
    <property type="project" value="TreeGrafter"/>
</dbReference>
<keyword evidence="6 21" id="KW-0479">Metal-binding</keyword>
<dbReference type="Gene3D" id="1.10.630.10">
    <property type="entry name" value="Cytochrome P450"/>
    <property type="match status" value="1"/>
</dbReference>
<evidence type="ECO:0000256" key="3">
    <source>
        <dbReference type="ARBA" id="ARBA00004586"/>
    </source>
</evidence>
<dbReference type="OMA" id="ERVPYIR"/>
<dbReference type="InterPro" id="IPR001128">
    <property type="entry name" value="Cyt_P450"/>
</dbReference>
<keyword evidence="5 21" id="KW-0349">Heme</keyword>
<dbReference type="SUPFAM" id="SSF48264">
    <property type="entry name" value="Cytochrome P450"/>
    <property type="match status" value="1"/>
</dbReference>
<evidence type="ECO:0000256" key="12">
    <source>
        <dbReference type="ARBA" id="ARBA00023121"/>
    </source>
</evidence>
<evidence type="ECO:0000256" key="17">
    <source>
        <dbReference type="ARBA" id="ARBA00044265"/>
    </source>
</evidence>
<evidence type="ECO:0000256" key="23">
    <source>
        <dbReference type="SAM" id="Phobius"/>
    </source>
</evidence>
<name>V3ZUN8_LOTGI</name>
<dbReference type="GO" id="GO:0005506">
    <property type="term" value="F:iron ion binding"/>
    <property type="evidence" value="ECO:0007669"/>
    <property type="project" value="InterPro"/>
</dbReference>
<dbReference type="GO" id="GO:0020037">
    <property type="term" value="F:heme binding"/>
    <property type="evidence" value="ECO:0007669"/>
    <property type="project" value="InterPro"/>
</dbReference>
<feature type="binding site" description="axial binding residue" evidence="21">
    <location>
        <position position="447"/>
    </location>
    <ligand>
        <name>heme</name>
        <dbReference type="ChEBI" id="CHEBI:30413"/>
    </ligand>
    <ligandPart>
        <name>Fe</name>
        <dbReference type="ChEBI" id="CHEBI:18248"/>
    </ligandPart>
</feature>
<dbReference type="OrthoDB" id="639466at2759"/>
<dbReference type="FunFam" id="1.10.630.10:FF:000049">
    <property type="entry name" value="steroid 21-hydroxylase isoform X1"/>
    <property type="match status" value="1"/>
</dbReference>
<dbReference type="KEGG" id="lgi:LOTGIDRAFT_196500"/>
<evidence type="ECO:0000256" key="13">
    <source>
        <dbReference type="ARBA" id="ARBA00023136"/>
    </source>
</evidence>
<evidence type="ECO:0000256" key="22">
    <source>
        <dbReference type="RuleBase" id="RU000461"/>
    </source>
</evidence>
<keyword evidence="12" id="KW-0446">Lipid-binding</keyword>
<accession>V3ZUN8</accession>
<dbReference type="PRINTS" id="PR00463">
    <property type="entry name" value="EP450I"/>
</dbReference>
<evidence type="ECO:0000256" key="8">
    <source>
        <dbReference type="ARBA" id="ARBA00022848"/>
    </source>
</evidence>
<organism evidence="24 25">
    <name type="scientific">Lottia gigantea</name>
    <name type="common">Giant owl limpet</name>
    <dbReference type="NCBI Taxonomy" id="225164"/>
    <lineage>
        <taxon>Eukaryota</taxon>
        <taxon>Metazoa</taxon>
        <taxon>Spiralia</taxon>
        <taxon>Lophotrochozoa</taxon>
        <taxon>Mollusca</taxon>
        <taxon>Gastropoda</taxon>
        <taxon>Patellogastropoda</taxon>
        <taxon>Lottioidea</taxon>
        <taxon>Lottiidae</taxon>
        <taxon>Lottia</taxon>
    </lineage>
</organism>
<keyword evidence="8" id="KW-0492">Microsome</keyword>
<protein>
    <recommendedName>
        <fullName evidence="15">Steroid 21-hydroxylase</fullName>
        <ecNumber evidence="14">1.14.14.16</ecNumber>
    </recommendedName>
    <alternativeName>
        <fullName evidence="19">21-OHase</fullName>
    </alternativeName>
    <alternativeName>
        <fullName evidence="16">Cytochrome P-450c21</fullName>
    </alternativeName>
    <alternativeName>
        <fullName evidence="20">Cytochrome P450 21</fullName>
    </alternativeName>
    <alternativeName>
        <fullName evidence="18">Cytochrome P450 XXI</fullName>
    </alternativeName>
    <alternativeName>
        <fullName evidence="17">Cytochrome P450-C21</fullName>
    </alternativeName>
</protein>
<dbReference type="PANTHER" id="PTHR24289:SF20">
    <property type="entry name" value="STEROID 17-ALPHA-HYDROXYLASE_17,20 LYASE"/>
    <property type="match status" value="1"/>
</dbReference>
<keyword evidence="13 23" id="KW-0472">Membrane</keyword>
<evidence type="ECO:0000256" key="10">
    <source>
        <dbReference type="ARBA" id="ARBA00023004"/>
    </source>
</evidence>
<dbReference type="PRINTS" id="PR00385">
    <property type="entry name" value="P450"/>
</dbReference>
<comment type="similarity">
    <text evidence="4 22">Belongs to the cytochrome P450 family.</text>
</comment>
<feature type="transmembrane region" description="Helical" evidence="23">
    <location>
        <begin position="12"/>
        <end position="32"/>
    </location>
</feature>
<evidence type="ECO:0000256" key="15">
    <source>
        <dbReference type="ARBA" id="ARBA00044116"/>
    </source>
</evidence>
<keyword evidence="10 21" id="KW-0408">Iron</keyword>
<dbReference type="GO" id="GO:0042448">
    <property type="term" value="P:progesterone metabolic process"/>
    <property type="evidence" value="ECO:0007669"/>
    <property type="project" value="TreeGrafter"/>
</dbReference>
<dbReference type="InterPro" id="IPR036396">
    <property type="entry name" value="Cyt_P450_sf"/>
</dbReference>
<evidence type="ECO:0000256" key="4">
    <source>
        <dbReference type="ARBA" id="ARBA00010617"/>
    </source>
</evidence>
<evidence type="ECO:0000256" key="14">
    <source>
        <dbReference type="ARBA" id="ARBA00044040"/>
    </source>
</evidence>
<dbReference type="GeneID" id="20245194"/>
<dbReference type="EC" id="1.14.14.16" evidence="14"/>
<reference evidence="24 25" key="1">
    <citation type="journal article" date="2013" name="Nature">
        <title>Insights into bilaterian evolution from three spiralian genomes.</title>
        <authorList>
            <person name="Simakov O."/>
            <person name="Marletaz F."/>
            <person name="Cho S.J."/>
            <person name="Edsinger-Gonzales E."/>
            <person name="Havlak P."/>
            <person name="Hellsten U."/>
            <person name="Kuo D.H."/>
            <person name="Larsson T."/>
            <person name="Lv J."/>
            <person name="Arendt D."/>
            <person name="Savage R."/>
            <person name="Osoegawa K."/>
            <person name="de Jong P."/>
            <person name="Grimwood J."/>
            <person name="Chapman J.A."/>
            <person name="Shapiro H."/>
            <person name="Aerts A."/>
            <person name="Otillar R.P."/>
            <person name="Terry A.Y."/>
            <person name="Boore J.L."/>
            <person name="Grigoriev I.V."/>
            <person name="Lindberg D.R."/>
            <person name="Seaver E.C."/>
            <person name="Weisblat D.A."/>
            <person name="Putnam N.H."/>
            <person name="Rokhsar D.S."/>
        </authorList>
    </citation>
    <scope>NUCLEOTIDE SEQUENCE [LARGE SCALE GENOMIC DNA]</scope>
</reference>
<dbReference type="PROSITE" id="PS00086">
    <property type="entry name" value="CYTOCHROME_P450"/>
    <property type="match status" value="1"/>
</dbReference>
<dbReference type="InterPro" id="IPR017972">
    <property type="entry name" value="Cyt_P450_CS"/>
</dbReference>
<evidence type="ECO:0000256" key="1">
    <source>
        <dbReference type="ARBA" id="ARBA00004184"/>
    </source>
</evidence>
<evidence type="ECO:0000256" key="5">
    <source>
        <dbReference type="ARBA" id="ARBA00022617"/>
    </source>
</evidence>
<evidence type="ECO:0000256" key="7">
    <source>
        <dbReference type="ARBA" id="ARBA00022824"/>
    </source>
</evidence>
<evidence type="ECO:0000256" key="11">
    <source>
        <dbReference type="ARBA" id="ARBA00023033"/>
    </source>
</evidence>
<keyword evidence="23" id="KW-0812">Transmembrane</keyword>
<evidence type="ECO:0000313" key="24">
    <source>
        <dbReference type="EMBL" id="ESO84646.1"/>
    </source>
</evidence>
<evidence type="ECO:0000256" key="6">
    <source>
        <dbReference type="ARBA" id="ARBA00022723"/>
    </source>
</evidence>
<dbReference type="GO" id="GO:0008610">
    <property type="term" value="P:lipid biosynthetic process"/>
    <property type="evidence" value="ECO:0007669"/>
    <property type="project" value="UniProtKB-ARBA"/>
</dbReference>
<dbReference type="AlphaFoldDB" id="V3ZUN8"/>
<keyword evidence="23" id="KW-1133">Transmembrane helix</keyword>
<evidence type="ECO:0000256" key="19">
    <source>
        <dbReference type="ARBA" id="ARBA00044304"/>
    </source>
</evidence>
<comment type="cofactor">
    <cofactor evidence="21">
        <name>heme</name>
        <dbReference type="ChEBI" id="CHEBI:30413"/>
    </cofactor>
</comment>
<dbReference type="GO" id="GO:0042446">
    <property type="term" value="P:hormone biosynthetic process"/>
    <property type="evidence" value="ECO:0007669"/>
    <property type="project" value="TreeGrafter"/>
</dbReference>
<dbReference type="Pfam" id="PF00067">
    <property type="entry name" value="p450"/>
    <property type="match status" value="1"/>
</dbReference>
<comment type="subcellular location">
    <subcellularLocation>
        <location evidence="1">Endomembrane system</location>
        <topology evidence="1">Peripheral membrane protein</topology>
    </subcellularLocation>
    <subcellularLocation>
        <location evidence="3">Endoplasmic reticulum membrane</location>
    </subcellularLocation>
    <subcellularLocation>
        <location evidence="2">Microsome membrane</location>
    </subcellularLocation>
</comment>
<dbReference type="InterPro" id="IPR002401">
    <property type="entry name" value="Cyt_P450_E_grp-I"/>
</dbReference>
<gene>
    <name evidence="24" type="ORF">LOTGIDRAFT_196500</name>
</gene>
<dbReference type="EMBL" id="KB203440">
    <property type="protein sequence ID" value="ESO84646.1"/>
    <property type="molecule type" value="Genomic_DNA"/>
</dbReference>
<evidence type="ECO:0000313" key="25">
    <source>
        <dbReference type="Proteomes" id="UP000030746"/>
    </source>
</evidence>
<keyword evidence="25" id="KW-1185">Reference proteome</keyword>
<evidence type="ECO:0000256" key="2">
    <source>
        <dbReference type="ARBA" id="ARBA00004524"/>
    </source>
</evidence>
<keyword evidence="11 22" id="KW-0503">Monooxygenase</keyword>
<keyword evidence="9 22" id="KW-0560">Oxidoreductase</keyword>
<dbReference type="PANTHER" id="PTHR24289">
    <property type="entry name" value="STEROID 17-ALPHA-HYDROXYLASE/17,20 LYASE"/>
    <property type="match status" value="1"/>
</dbReference>